<evidence type="ECO:0000256" key="1">
    <source>
        <dbReference type="ARBA" id="ARBA00004123"/>
    </source>
</evidence>
<organism evidence="4 5">
    <name type="scientific">Lodderomyces elongisporus (strain ATCC 11503 / CBS 2605 / JCM 1781 / NBRC 1676 / NRRL YB-4239)</name>
    <name type="common">Yeast</name>
    <name type="synonym">Saccharomyces elongisporus</name>
    <dbReference type="NCBI Taxonomy" id="379508"/>
    <lineage>
        <taxon>Eukaryota</taxon>
        <taxon>Fungi</taxon>
        <taxon>Dikarya</taxon>
        <taxon>Ascomycota</taxon>
        <taxon>Saccharomycotina</taxon>
        <taxon>Pichiomycetes</taxon>
        <taxon>Debaryomycetaceae</taxon>
        <taxon>Candida/Lodderomyces clade</taxon>
        <taxon>Lodderomyces</taxon>
    </lineage>
</organism>
<gene>
    <name evidence="4" type="ORF">LELG_01701</name>
</gene>
<evidence type="ECO:0000313" key="4">
    <source>
        <dbReference type="EMBL" id="EDK43523.1"/>
    </source>
</evidence>
<keyword evidence="5" id="KW-1185">Reference proteome</keyword>
<dbReference type="HOGENOM" id="CLU_048451_3_0_1"/>
<dbReference type="OrthoDB" id="17948at2759"/>
<dbReference type="PANTHER" id="PTHR13031:SF0">
    <property type="entry name" value="RIBONUCLEASE P PROTEIN SUBUNIT P30"/>
    <property type="match status" value="1"/>
</dbReference>
<reference evidence="4 5" key="1">
    <citation type="journal article" date="2009" name="Nature">
        <title>Evolution of pathogenicity and sexual reproduction in eight Candida genomes.</title>
        <authorList>
            <person name="Butler G."/>
            <person name="Rasmussen M.D."/>
            <person name="Lin M.F."/>
            <person name="Santos M.A."/>
            <person name="Sakthikumar S."/>
            <person name="Munro C.A."/>
            <person name="Rheinbay E."/>
            <person name="Grabherr M."/>
            <person name="Forche A."/>
            <person name="Reedy J.L."/>
            <person name="Agrafioti I."/>
            <person name="Arnaud M.B."/>
            <person name="Bates S."/>
            <person name="Brown A.J."/>
            <person name="Brunke S."/>
            <person name="Costanzo M.C."/>
            <person name="Fitzpatrick D.A."/>
            <person name="de Groot P.W."/>
            <person name="Harris D."/>
            <person name="Hoyer L.L."/>
            <person name="Hube B."/>
            <person name="Klis F.M."/>
            <person name="Kodira C."/>
            <person name="Lennard N."/>
            <person name="Logue M.E."/>
            <person name="Martin R."/>
            <person name="Neiman A.M."/>
            <person name="Nikolaou E."/>
            <person name="Quail M.A."/>
            <person name="Quinn J."/>
            <person name="Santos M.C."/>
            <person name="Schmitzberger F.F."/>
            <person name="Sherlock G."/>
            <person name="Shah P."/>
            <person name="Silverstein K.A."/>
            <person name="Skrzypek M.S."/>
            <person name="Soll D."/>
            <person name="Staggs R."/>
            <person name="Stansfield I."/>
            <person name="Stumpf M.P."/>
            <person name="Sudbery P.E."/>
            <person name="Srikantha T."/>
            <person name="Zeng Q."/>
            <person name="Berman J."/>
            <person name="Berriman M."/>
            <person name="Heitman J."/>
            <person name="Gow N.A."/>
            <person name="Lorenz M.C."/>
            <person name="Birren B.W."/>
            <person name="Kellis M."/>
            <person name="Cuomo C.A."/>
        </authorList>
    </citation>
    <scope>NUCLEOTIDE SEQUENCE [LARGE SCALE GENOMIC DNA]</scope>
    <source>
        <strain evidence="5">ATCC 11503 / BCRC 21390 / CBS 2605 / JCM 1781 / NBRC 1676 / NRRL YB-4239</strain>
    </source>
</reference>
<dbReference type="GO" id="GO:0008033">
    <property type="term" value="P:tRNA processing"/>
    <property type="evidence" value="ECO:0007669"/>
    <property type="project" value="UniProtKB-KW"/>
</dbReference>
<keyword evidence="3" id="KW-0819">tRNA processing</keyword>
<dbReference type="InParanoid" id="A5DWG5"/>
<evidence type="ECO:0000313" key="5">
    <source>
        <dbReference type="Proteomes" id="UP000001996"/>
    </source>
</evidence>
<dbReference type="InterPro" id="IPR002738">
    <property type="entry name" value="RNase_P_p30"/>
</dbReference>
<dbReference type="OMA" id="CYGPGIT"/>
<dbReference type="FunCoup" id="A5DWG5">
    <property type="interactions" value="641"/>
</dbReference>
<dbReference type="Pfam" id="PF01876">
    <property type="entry name" value="RNase_P_p30"/>
    <property type="match status" value="1"/>
</dbReference>
<dbReference type="GeneID" id="5233726"/>
<protein>
    <submittedName>
        <fullName evidence="4">Uncharacterized protein</fullName>
    </submittedName>
</protein>
<dbReference type="STRING" id="379508.A5DWG5"/>
<dbReference type="KEGG" id="lel:PVL30_001674"/>
<dbReference type="InterPro" id="IPR016195">
    <property type="entry name" value="Pol/histidinol_Pase-like"/>
</dbReference>
<name>A5DWG5_LODEL</name>
<dbReference type="Proteomes" id="UP000001996">
    <property type="component" value="Unassembled WGS sequence"/>
</dbReference>
<dbReference type="PANTHER" id="PTHR13031">
    <property type="entry name" value="RIBONUCLEASE P SUBUNIT P30"/>
    <property type="match status" value="1"/>
</dbReference>
<proteinExistence type="inferred from homology"/>
<sequence length="303" mass="33751">MTYDLNIPWPVDNYNAKPTEAQQTNLVNTIVTNYALGVTHQAINFTVNESVKIPTGSLDLINPIPVKSLLSRLRPVCPDLKLYSRITLVVSDTSKLQGLSKLQSCFDLIAMQPLNEKALQMTVMNVECDLISFNLSSKLPFFLKFKTIGSGIQKGIRYEINYSHIVSGTKGYVNDNVNSNLLKKNWFSNVLQLIRSSRSKALVVSSGAQNPLQVRNGNDILVLLKTLGLDSSRAKSCITMESENALVNGRLRIKSHKQAISIGDEKLVNNDHEDSEKRNNALGYKRKISETPIGKILKKSKYV</sequence>
<comment type="similarity">
    <text evidence="2">Belongs to the eukaryotic/archaeal RNase P protein component 3 family.</text>
</comment>
<dbReference type="AlphaFoldDB" id="A5DWG5"/>
<dbReference type="Gene3D" id="3.20.20.140">
    <property type="entry name" value="Metal-dependent hydrolases"/>
    <property type="match status" value="1"/>
</dbReference>
<dbReference type="VEuPathDB" id="FungiDB:LELG_01701"/>
<dbReference type="SUPFAM" id="SSF89550">
    <property type="entry name" value="PHP domain-like"/>
    <property type="match status" value="1"/>
</dbReference>
<evidence type="ECO:0000256" key="2">
    <source>
        <dbReference type="ARBA" id="ARBA00007331"/>
    </source>
</evidence>
<dbReference type="GO" id="GO:0003723">
    <property type="term" value="F:RNA binding"/>
    <property type="evidence" value="ECO:0007669"/>
    <property type="project" value="TreeGrafter"/>
</dbReference>
<evidence type="ECO:0000256" key="3">
    <source>
        <dbReference type="ARBA" id="ARBA00022694"/>
    </source>
</evidence>
<dbReference type="GO" id="GO:0005655">
    <property type="term" value="C:nucleolar ribonuclease P complex"/>
    <property type="evidence" value="ECO:0007669"/>
    <property type="project" value="TreeGrafter"/>
</dbReference>
<dbReference type="eggNOG" id="KOG2363">
    <property type="taxonomic scope" value="Eukaryota"/>
</dbReference>
<accession>A5DWG5</accession>
<comment type="subcellular location">
    <subcellularLocation>
        <location evidence="1">Nucleus</location>
    </subcellularLocation>
</comment>
<dbReference type="EMBL" id="CH981525">
    <property type="protein sequence ID" value="EDK43523.1"/>
    <property type="molecule type" value="Genomic_DNA"/>
</dbReference>